<dbReference type="SMART" id="SM00226">
    <property type="entry name" value="LMWPc"/>
    <property type="match status" value="1"/>
</dbReference>
<dbReference type="InterPro" id="IPR023485">
    <property type="entry name" value="Ptyr_pPase"/>
</dbReference>
<evidence type="ECO:0000256" key="5">
    <source>
        <dbReference type="PIRSR" id="PIRSR617867-1"/>
    </source>
</evidence>
<evidence type="ECO:0000313" key="7">
    <source>
        <dbReference type="EMBL" id="MBM2412055.1"/>
    </source>
</evidence>
<dbReference type="InterPro" id="IPR017867">
    <property type="entry name" value="Tyr_phospatase_low_mol_wt"/>
</dbReference>
<comment type="caution">
    <text evidence="7">The sequence shown here is derived from an EMBL/GenBank/DDBJ whole genome shotgun (WGS) entry which is preliminary data.</text>
</comment>
<protein>
    <recommendedName>
        <fullName evidence="2">protein-tyrosine-phosphatase</fullName>
        <ecNumber evidence="2">3.1.3.48</ecNumber>
    </recommendedName>
</protein>
<feature type="active site" description="Nucleophile" evidence="5">
    <location>
        <position position="9"/>
    </location>
</feature>
<dbReference type="EMBL" id="JAFBXE010000004">
    <property type="protein sequence ID" value="MBM2412055.1"/>
    <property type="molecule type" value="Genomic_DNA"/>
</dbReference>
<feature type="domain" description="Phosphotyrosine protein phosphatase I" evidence="6">
    <location>
        <begin position="3"/>
        <end position="145"/>
    </location>
</feature>
<dbReference type="OrthoDB" id="9784339at2"/>
<feature type="active site" description="Proton donor" evidence="5">
    <location>
        <position position="121"/>
    </location>
</feature>
<accession>A0A9Q2NWK6</accession>
<evidence type="ECO:0000313" key="9">
    <source>
        <dbReference type="Proteomes" id="UP000755667"/>
    </source>
</evidence>
<dbReference type="PRINTS" id="PR00719">
    <property type="entry name" value="LMWPTPASE"/>
</dbReference>
<dbReference type="CDD" id="cd16343">
    <property type="entry name" value="LMWPTP"/>
    <property type="match status" value="1"/>
</dbReference>
<evidence type="ECO:0000256" key="2">
    <source>
        <dbReference type="ARBA" id="ARBA00013064"/>
    </source>
</evidence>
<dbReference type="PANTHER" id="PTHR11717">
    <property type="entry name" value="LOW MOLECULAR WEIGHT PROTEIN TYROSINE PHOSPHATASE"/>
    <property type="match status" value="1"/>
</dbReference>
<dbReference type="InterPro" id="IPR050438">
    <property type="entry name" value="LMW_PTPase"/>
</dbReference>
<dbReference type="EMBL" id="JAFBXF010000004">
    <property type="protein sequence ID" value="MBM2416723.1"/>
    <property type="molecule type" value="Genomic_DNA"/>
</dbReference>
<keyword evidence="10" id="KW-1185">Reference proteome</keyword>
<dbReference type="SUPFAM" id="SSF52788">
    <property type="entry name" value="Phosphotyrosine protein phosphatases I"/>
    <property type="match status" value="1"/>
</dbReference>
<keyword evidence="3" id="KW-0378">Hydrolase</keyword>
<dbReference type="GeneID" id="62642308"/>
<proteinExistence type="inferred from homology"/>
<keyword evidence="4" id="KW-0904">Protein phosphatase</keyword>
<organism evidence="7 9">
    <name type="scientific">Marivita cryptomonadis</name>
    <dbReference type="NCBI Taxonomy" id="505252"/>
    <lineage>
        <taxon>Bacteria</taxon>
        <taxon>Pseudomonadati</taxon>
        <taxon>Pseudomonadota</taxon>
        <taxon>Alphaproteobacteria</taxon>
        <taxon>Rhodobacterales</taxon>
        <taxon>Roseobacteraceae</taxon>
        <taxon>Marivita</taxon>
    </lineage>
</organism>
<dbReference type="InterPro" id="IPR036196">
    <property type="entry name" value="Ptyr_pPase_sf"/>
</dbReference>
<evidence type="ECO:0000256" key="4">
    <source>
        <dbReference type="ARBA" id="ARBA00022912"/>
    </source>
</evidence>
<dbReference type="Proteomes" id="UP000809440">
    <property type="component" value="Unassembled WGS sequence"/>
</dbReference>
<evidence type="ECO:0000256" key="1">
    <source>
        <dbReference type="ARBA" id="ARBA00011063"/>
    </source>
</evidence>
<evidence type="ECO:0000259" key="6">
    <source>
        <dbReference type="SMART" id="SM00226"/>
    </source>
</evidence>
<dbReference type="EC" id="3.1.3.48" evidence="2"/>
<dbReference type="PANTHER" id="PTHR11717:SF7">
    <property type="entry name" value="LOW MOLECULAR WEIGHT PHOSPHOTYROSINE PROTEIN PHOSPHATASE"/>
    <property type="match status" value="1"/>
</dbReference>
<dbReference type="GO" id="GO:0004725">
    <property type="term" value="F:protein tyrosine phosphatase activity"/>
    <property type="evidence" value="ECO:0007669"/>
    <property type="project" value="UniProtKB-EC"/>
</dbReference>
<dbReference type="AlphaFoldDB" id="A0A9Q2NWK6"/>
<sequence length="153" mass="16583">MSHRILFVCLGNICRSPTAESVTRAKAAARGMDVVLDSAGTGDWHIGKPPYGPMQEAARVKGYDLSRLRARQLSRDDFGQFDLIVVMDGDNARDVAAVGPADRVKLFTDFAPETGANHVPDPYFTRDFDAALALIEACADGLLDRLEAATDQD</sequence>
<gene>
    <name evidence="7" type="ORF">JQX41_07075</name>
    <name evidence="8" type="ORF">JQX48_07080</name>
</gene>
<name>A0A9Q2NWK6_9RHOB</name>
<dbReference type="Pfam" id="PF01451">
    <property type="entry name" value="LMWPc"/>
    <property type="match status" value="1"/>
</dbReference>
<dbReference type="RefSeq" id="WP_085631896.1">
    <property type="nucleotide sequence ID" value="NZ_JAFBWU010000004.1"/>
</dbReference>
<dbReference type="Gene3D" id="3.40.50.2300">
    <property type="match status" value="1"/>
</dbReference>
<reference evidence="7 10" key="1">
    <citation type="submission" date="2021-01" db="EMBL/GenBank/DDBJ databases">
        <title>Diatom-associated Roseobacters Show Island Model of Population Structure.</title>
        <authorList>
            <person name="Qu L."/>
            <person name="Feng X."/>
            <person name="Chen Y."/>
            <person name="Li L."/>
            <person name="Wang X."/>
            <person name="Hu Z."/>
            <person name="Wang H."/>
            <person name="Luo H."/>
        </authorList>
    </citation>
    <scope>NUCLEOTIDE SEQUENCE</scope>
    <source>
        <strain evidence="8 10">CC28-63</strain>
        <strain evidence="7">CC28-69</strain>
    </source>
</reference>
<feature type="active site" evidence="5">
    <location>
        <position position="15"/>
    </location>
</feature>
<evidence type="ECO:0000313" key="10">
    <source>
        <dbReference type="Proteomes" id="UP000809440"/>
    </source>
</evidence>
<evidence type="ECO:0000313" key="8">
    <source>
        <dbReference type="EMBL" id="MBM2416723.1"/>
    </source>
</evidence>
<dbReference type="Proteomes" id="UP000755667">
    <property type="component" value="Unassembled WGS sequence"/>
</dbReference>
<comment type="similarity">
    <text evidence="1">Belongs to the low molecular weight phosphotyrosine protein phosphatase family.</text>
</comment>
<evidence type="ECO:0000256" key="3">
    <source>
        <dbReference type="ARBA" id="ARBA00022801"/>
    </source>
</evidence>